<comment type="caution">
    <text evidence="7">The sequence shown here is derived from an EMBL/GenBank/DDBJ whole genome shotgun (WGS) entry which is preliminary data.</text>
</comment>
<comment type="similarity">
    <text evidence="2">Belongs to the TMEM8 family.</text>
</comment>
<dbReference type="InterPro" id="IPR021910">
    <property type="entry name" value="NGX6/PGAP6/MYMK"/>
</dbReference>
<evidence type="ECO:0000256" key="3">
    <source>
        <dbReference type="ARBA" id="ARBA00022475"/>
    </source>
</evidence>
<sequence>MGHHWSMSPPALGLIHYKMIVVVCRAHIAASAIQEELRQMVLCSLESDEAVRARGLLTEKELRFSPEEKLGEMWLISFRSRRNTGLQDECQYLLQPQLIVRRLLDVAVLVPGRPSEQILSPHNRSALYKVFVPSFTYRVSAQLACVGGRGVSACPLSLRLRPKAPPLYNSSSVACGGASGCQLELALPPWGHWVYVRVETSSRGSGRTIRFQLCVRLQGQNPTSAPVCADIRGWEVTWVAVFSGPLPHPYNLPSPTQAPSCSLKPSHLELQVIGRPLDNFFCT</sequence>
<keyword evidence="6" id="KW-0472">Membrane</keyword>
<organism evidence="7 8">
    <name type="scientific">Saguinus oedipus</name>
    <name type="common">Cotton-top tamarin</name>
    <name type="synonym">Oedipomidas oedipus</name>
    <dbReference type="NCBI Taxonomy" id="9490"/>
    <lineage>
        <taxon>Eukaryota</taxon>
        <taxon>Metazoa</taxon>
        <taxon>Chordata</taxon>
        <taxon>Craniata</taxon>
        <taxon>Vertebrata</taxon>
        <taxon>Euteleostomi</taxon>
        <taxon>Mammalia</taxon>
        <taxon>Eutheria</taxon>
        <taxon>Euarchontoglires</taxon>
        <taxon>Primates</taxon>
        <taxon>Haplorrhini</taxon>
        <taxon>Platyrrhini</taxon>
        <taxon>Cebidae</taxon>
        <taxon>Callitrichinae</taxon>
        <taxon>Saguinus</taxon>
    </lineage>
</organism>
<keyword evidence="8" id="KW-1185">Reference proteome</keyword>
<name>A0ABQ9WEA0_SAGOE</name>
<dbReference type="EMBL" id="JASSZA010000001">
    <property type="protein sequence ID" value="KAK2119972.1"/>
    <property type="molecule type" value="Genomic_DNA"/>
</dbReference>
<evidence type="ECO:0000256" key="5">
    <source>
        <dbReference type="ARBA" id="ARBA00022989"/>
    </source>
</evidence>
<keyword evidence="4" id="KW-0812">Transmembrane</keyword>
<evidence type="ECO:0000256" key="1">
    <source>
        <dbReference type="ARBA" id="ARBA00004651"/>
    </source>
</evidence>
<keyword evidence="3" id="KW-1003">Cell membrane</keyword>
<keyword evidence="5" id="KW-1133">Transmembrane helix</keyword>
<dbReference type="PANTHER" id="PTHR14319:SF6">
    <property type="entry name" value="TRANSMEMBRANE PROTEIN 8B"/>
    <property type="match status" value="1"/>
</dbReference>
<evidence type="ECO:0000256" key="4">
    <source>
        <dbReference type="ARBA" id="ARBA00022692"/>
    </source>
</evidence>
<protein>
    <submittedName>
        <fullName evidence="7">Uncharacterized protein</fullName>
    </submittedName>
</protein>
<dbReference type="PANTHER" id="PTHR14319">
    <property type="entry name" value="FIVE-SPAN TRANSMEMBRANE PROTEIN M83"/>
    <property type="match status" value="1"/>
</dbReference>
<comment type="subcellular location">
    <subcellularLocation>
        <location evidence="1">Cell membrane</location>
        <topology evidence="1">Multi-pass membrane protein</topology>
    </subcellularLocation>
</comment>
<dbReference type="Proteomes" id="UP001266305">
    <property type="component" value="Unassembled WGS sequence"/>
</dbReference>
<reference evidence="7 8" key="1">
    <citation type="submission" date="2023-05" db="EMBL/GenBank/DDBJ databases">
        <title>B98-5 Cell Line De Novo Hybrid Assembly: An Optical Mapping Approach.</title>
        <authorList>
            <person name="Kananen K."/>
            <person name="Auerbach J.A."/>
            <person name="Kautto E."/>
            <person name="Blachly J.S."/>
        </authorList>
    </citation>
    <scope>NUCLEOTIDE SEQUENCE [LARGE SCALE GENOMIC DNA]</scope>
    <source>
        <strain evidence="7">B95-8</strain>
        <tissue evidence="7">Cell line</tissue>
    </source>
</reference>
<evidence type="ECO:0000256" key="2">
    <source>
        <dbReference type="ARBA" id="ARBA00005542"/>
    </source>
</evidence>
<proteinExistence type="inferred from homology"/>
<accession>A0ABQ9WEA0</accession>
<evidence type="ECO:0000313" key="7">
    <source>
        <dbReference type="EMBL" id="KAK2119972.1"/>
    </source>
</evidence>
<evidence type="ECO:0000256" key="6">
    <source>
        <dbReference type="ARBA" id="ARBA00023136"/>
    </source>
</evidence>
<gene>
    <name evidence="7" type="ORF">P7K49_001358</name>
</gene>
<evidence type="ECO:0000313" key="8">
    <source>
        <dbReference type="Proteomes" id="UP001266305"/>
    </source>
</evidence>